<dbReference type="Proteomes" id="UP000004367">
    <property type="component" value="Unassembled WGS sequence"/>
</dbReference>
<evidence type="ECO:0000313" key="2">
    <source>
        <dbReference type="Proteomes" id="UP000004367"/>
    </source>
</evidence>
<dbReference type="AlphaFoldDB" id="H5UT87"/>
<dbReference type="EMBL" id="BAFE01000064">
    <property type="protein sequence ID" value="GAB48945.1"/>
    <property type="molecule type" value="Genomic_DNA"/>
</dbReference>
<dbReference type="eggNOG" id="ENOG502Z8FT">
    <property type="taxonomic scope" value="Bacteria"/>
</dbReference>
<name>H5UT87_9MICO</name>
<reference evidence="1 2" key="1">
    <citation type="submission" date="2012-02" db="EMBL/GenBank/DDBJ databases">
        <title>Whole genome shotgun sequence of Mobilicoccus pelagius NBRC 104925.</title>
        <authorList>
            <person name="Yoshida Y."/>
            <person name="Hosoyama A."/>
            <person name="Tsuchikane K."/>
            <person name="Katsumata H."/>
            <person name="Yamazaki S."/>
            <person name="Fujita N."/>
        </authorList>
    </citation>
    <scope>NUCLEOTIDE SEQUENCE [LARGE SCALE GENOMIC DNA]</scope>
    <source>
        <strain evidence="1 2">NBRC 104925</strain>
    </source>
</reference>
<accession>H5UT87</accession>
<organism evidence="1 2">
    <name type="scientific">Mobilicoccus pelagius NBRC 104925</name>
    <dbReference type="NCBI Taxonomy" id="1089455"/>
    <lineage>
        <taxon>Bacteria</taxon>
        <taxon>Bacillati</taxon>
        <taxon>Actinomycetota</taxon>
        <taxon>Actinomycetes</taxon>
        <taxon>Micrococcales</taxon>
        <taxon>Dermatophilaceae</taxon>
        <taxon>Mobilicoccus</taxon>
    </lineage>
</organism>
<gene>
    <name evidence="1" type="ORF">MOPEL_086_00080</name>
</gene>
<proteinExistence type="predicted"/>
<evidence type="ECO:0000313" key="1">
    <source>
        <dbReference type="EMBL" id="GAB48945.1"/>
    </source>
</evidence>
<comment type="caution">
    <text evidence="1">The sequence shown here is derived from an EMBL/GenBank/DDBJ whole genome shotgun (WGS) entry which is preliminary data.</text>
</comment>
<protein>
    <submittedName>
        <fullName evidence="1">Uncharacterized protein</fullName>
    </submittedName>
</protein>
<dbReference type="RefSeq" id="WP_009482843.1">
    <property type="nucleotide sequence ID" value="NZ_BAFE01000064.1"/>
</dbReference>
<keyword evidence="2" id="KW-1185">Reference proteome</keyword>
<sequence length="417" mass="44639">MNDGERGITLVEGEDGIFVLGAEDEVAKFVAEAPSSSRLISPRTMGKIGVALRGVQEIQANSGRWMKLDDASAAWVKEHGACGLTSGVVRAKNLAGSGGGGSIVKHLSFAKVGLASPAALATLAVIAMQQAIEASLHEITTYLETIDEKLDELLKQRKVEALGGLGGVAWVVDEAVAVYEETGRVSEVTWSKVQANTLALTTIQAETVAQIEAMADRIRRHDGDPDRLADVLTEAPEDATFWLGVLARSMALQDKQYVLELARVADAEPGELDAHRRGIRAAREMRSRRIAEAVTAVGTSIRDCAELTPRQRVANPFSSQKVTSGANALTARMTEFVRRIDLDVLGVDQLDGTSWSASVKALFGETASVVEHAGSAVTDRAKALGGRVRQRREEALLTKAEKIIARREGDAEHTPES</sequence>
<dbReference type="STRING" id="1089455.MOPEL_086_00080"/>